<dbReference type="PROSITE" id="PS51375">
    <property type="entry name" value="PPR"/>
    <property type="match status" value="2"/>
</dbReference>
<dbReference type="RefSeq" id="XP_021844894.1">
    <property type="nucleotide sequence ID" value="XM_021989202.1"/>
</dbReference>
<feature type="repeat" description="PPR" evidence="3">
    <location>
        <begin position="32"/>
        <end position="62"/>
    </location>
</feature>
<dbReference type="PANTHER" id="PTHR47938:SF35">
    <property type="entry name" value="PENTATRICOPEPTIDE REPEAT-CONTAINING PROTEIN 4, MITOCHONDRIAL-RELATED"/>
    <property type="match status" value="1"/>
</dbReference>
<dbReference type="PANTHER" id="PTHR47938">
    <property type="entry name" value="RESPIRATORY COMPLEX I CHAPERONE (CIA84), PUTATIVE (AFU_ORTHOLOGUE AFUA_2G06020)-RELATED"/>
    <property type="match status" value="1"/>
</dbReference>
<evidence type="ECO:0000313" key="4">
    <source>
        <dbReference type="Proteomes" id="UP000813463"/>
    </source>
</evidence>
<dbReference type="KEGG" id="soe:110784753"/>
<comment type="similarity">
    <text evidence="1">Belongs to the PPR family. P subfamily.</text>
</comment>
<evidence type="ECO:0000313" key="5">
    <source>
        <dbReference type="RefSeq" id="XP_021844894.1"/>
    </source>
</evidence>
<dbReference type="InterPro" id="IPR002885">
    <property type="entry name" value="PPR_rpt"/>
</dbReference>
<dbReference type="Pfam" id="PF13041">
    <property type="entry name" value="PPR_2"/>
    <property type="match status" value="1"/>
</dbReference>
<evidence type="ECO:0000256" key="2">
    <source>
        <dbReference type="ARBA" id="ARBA00022737"/>
    </source>
</evidence>
<sequence>MAENPENKREIICDEKLKGILAEMDDGERNPYVVTYNILVSSLALHGQVDQGFLVLEEMMRHYSNFQEPPTTRLLYISARGRKNNTYPALKPLKQMTKYGFTPDSHTYSTLLKGLCIEGILGAAVEIFMLVEGNNYRLDVDNCNALKLGLCKSYRTDLSLGIVDEEEMELATKVLKELYERKVLSRNTMERLGMQYDLEGLLV</sequence>
<keyword evidence="2" id="KW-0677">Repeat</keyword>
<organism evidence="4 5">
    <name type="scientific">Spinacia oleracea</name>
    <name type="common">Spinach</name>
    <dbReference type="NCBI Taxonomy" id="3562"/>
    <lineage>
        <taxon>Eukaryota</taxon>
        <taxon>Viridiplantae</taxon>
        <taxon>Streptophyta</taxon>
        <taxon>Embryophyta</taxon>
        <taxon>Tracheophyta</taxon>
        <taxon>Spermatophyta</taxon>
        <taxon>Magnoliopsida</taxon>
        <taxon>eudicotyledons</taxon>
        <taxon>Gunneridae</taxon>
        <taxon>Pentapetalae</taxon>
        <taxon>Caryophyllales</taxon>
        <taxon>Chenopodiaceae</taxon>
        <taxon>Chenopodioideae</taxon>
        <taxon>Anserineae</taxon>
        <taxon>Spinacia</taxon>
    </lineage>
</organism>
<dbReference type="GO" id="GO:0003729">
    <property type="term" value="F:mRNA binding"/>
    <property type="evidence" value="ECO:0007669"/>
    <property type="project" value="TreeGrafter"/>
</dbReference>
<protein>
    <submittedName>
        <fullName evidence="5">Pentatricopeptide repeat-containing protein At1g79080, chloroplastic-like</fullName>
    </submittedName>
</protein>
<dbReference type="GeneID" id="110784753"/>
<dbReference type="Proteomes" id="UP000813463">
    <property type="component" value="Chromosome 4"/>
</dbReference>
<dbReference type="InterPro" id="IPR011990">
    <property type="entry name" value="TPR-like_helical_dom_sf"/>
</dbReference>
<dbReference type="NCBIfam" id="TIGR00756">
    <property type="entry name" value="PPR"/>
    <property type="match status" value="1"/>
</dbReference>
<accession>A0A9R0IB68</accession>
<gene>
    <name evidence="5" type="primary">LOC110784753</name>
</gene>
<keyword evidence="4" id="KW-1185">Reference proteome</keyword>
<dbReference type="OrthoDB" id="185373at2759"/>
<dbReference type="Pfam" id="PF12854">
    <property type="entry name" value="PPR_1"/>
    <property type="match status" value="1"/>
</dbReference>
<dbReference type="Gene3D" id="1.25.40.10">
    <property type="entry name" value="Tetratricopeptide repeat domain"/>
    <property type="match status" value="2"/>
</dbReference>
<evidence type="ECO:0000256" key="3">
    <source>
        <dbReference type="PROSITE-ProRule" id="PRU00708"/>
    </source>
</evidence>
<reference evidence="5" key="2">
    <citation type="submission" date="2025-08" db="UniProtKB">
        <authorList>
            <consortium name="RefSeq"/>
        </authorList>
    </citation>
    <scope>IDENTIFICATION</scope>
    <source>
        <tissue evidence="5">Leaf</tissue>
    </source>
</reference>
<evidence type="ECO:0000256" key="1">
    <source>
        <dbReference type="ARBA" id="ARBA00007626"/>
    </source>
</evidence>
<proteinExistence type="inferred from homology"/>
<feature type="repeat" description="PPR" evidence="3">
    <location>
        <begin position="104"/>
        <end position="138"/>
    </location>
</feature>
<dbReference type="AlphaFoldDB" id="A0A9R0IB68"/>
<reference evidence="4" key="1">
    <citation type="journal article" date="2021" name="Nat. Commun.">
        <title>Genomic analyses provide insights into spinach domestication and the genetic basis of agronomic traits.</title>
        <authorList>
            <person name="Cai X."/>
            <person name="Sun X."/>
            <person name="Xu C."/>
            <person name="Sun H."/>
            <person name="Wang X."/>
            <person name="Ge C."/>
            <person name="Zhang Z."/>
            <person name="Wang Q."/>
            <person name="Fei Z."/>
            <person name="Jiao C."/>
            <person name="Wang Q."/>
        </authorList>
    </citation>
    <scope>NUCLEOTIDE SEQUENCE [LARGE SCALE GENOMIC DNA]</scope>
    <source>
        <strain evidence="4">cv. Varoflay</strain>
    </source>
</reference>
<name>A0A9R0IB68_SPIOL</name>